<evidence type="ECO:0000313" key="8">
    <source>
        <dbReference type="EMBL" id="CEK84598.1"/>
    </source>
</evidence>
<dbReference type="GO" id="GO:0000278">
    <property type="term" value="P:mitotic cell cycle"/>
    <property type="evidence" value="ECO:0007669"/>
    <property type="project" value="TreeGrafter"/>
</dbReference>
<evidence type="ECO:0000256" key="2">
    <source>
        <dbReference type="ARBA" id="ARBA00022574"/>
    </source>
</evidence>
<dbReference type="Pfam" id="PF20946">
    <property type="entry name" value="Ctf4_C"/>
    <property type="match status" value="1"/>
</dbReference>
<sequence length="523" mass="58720">MTATHHSLHIDNKLEYMMADLSTQALLLASRCDQDSPSKLLCMHFGSWDSHKEWSYDMPDGEDIQAITVTETWAAVATSSRNVRIFSIGDLQCQIISLPGNIVTLASCESKLLTVYHKGMGVPGDQYMGVNVIKVKGDTRSVIISGDTLPLSPTARLSWIGFSEEGTPLYMDSLGIVRMLNKQFGSTWCPVLNTRQHVKGKSDHYWLVSVSERQQQIRCVPCKGSKYPATLPRPALAVLPFQLPLCDMGSEKTQHEESYQRNFLVAKSLQNSTLVDEDELVRPLRESLVKLFAFAAKSERDFRALEVCGLMEDQSLLHIAATYATRLKRIQLAERVSEVMQRCRDKEELRMNEVQAHSDEEETYETNDIRSSSQRAETDDEMDGSMDRQLNDNEGHFRRNSGTMLKTNVESKITPKERLSFRPNPFKSSGSVEKNSTKGSQVFDKMEKTTPKAASIFAPLPVSIKRTNKKTGSQPKLMSFAKEGKTTEDSIVNKSTQENHSSLKQEVLSQTCEDKSENAPSTK</sequence>
<evidence type="ECO:0000256" key="4">
    <source>
        <dbReference type="ARBA" id="ARBA00023242"/>
    </source>
</evidence>
<evidence type="ECO:0000259" key="7">
    <source>
        <dbReference type="Pfam" id="PF20946"/>
    </source>
</evidence>
<feature type="compositionally biased region" description="Basic and acidic residues" evidence="5">
    <location>
        <begin position="385"/>
        <end position="397"/>
    </location>
</feature>
<keyword evidence="2" id="KW-0853">WD repeat</keyword>
<comment type="subcellular location">
    <subcellularLocation>
        <location evidence="1">Nucleus</location>
    </subcellularLocation>
</comment>
<dbReference type="Pfam" id="PF12341">
    <property type="entry name" value="Mcl1_mid"/>
    <property type="match status" value="1"/>
</dbReference>
<keyword evidence="4" id="KW-0539">Nucleus</keyword>
<dbReference type="GO" id="GO:0006261">
    <property type="term" value="P:DNA-templated DNA replication"/>
    <property type="evidence" value="ECO:0007669"/>
    <property type="project" value="TreeGrafter"/>
</dbReference>
<feature type="domain" description="WDHD1/CFT4 second beta-propeller" evidence="6">
    <location>
        <begin position="3"/>
        <end position="245"/>
    </location>
</feature>
<dbReference type="EMBL" id="HACG01037733">
    <property type="protein sequence ID" value="CEK84598.1"/>
    <property type="molecule type" value="Transcribed_RNA"/>
</dbReference>
<feature type="compositionally biased region" description="Polar residues" evidence="5">
    <location>
        <begin position="489"/>
        <end position="511"/>
    </location>
</feature>
<dbReference type="GO" id="GO:0043596">
    <property type="term" value="C:nuclear replication fork"/>
    <property type="evidence" value="ECO:0007669"/>
    <property type="project" value="TreeGrafter"/>
</dbReference>
<dbReference type="PANTHER" id="PTHR19932">
    <property type="entry name" value="WD REPEAT AND HMG-BOX DNA BINDING PROTEIN"/>
    <property type="match status" value="1"/>
</dbReference>
<dbReference type="GO" id="GO:0006281">
    <property type="term" value="P:DNA repair"/>
    <property type="evidence" value="ECO:0007669"/>
    <property type="project" value="TreeGrafter"/>
</dbReference>
<feature type="region of interest" description="Disordered" evidence="5">
    <location>
        <begin position="463"/>
        <end position="523"/>
    </location>
</feature>
<evidence type="ECO:0000256" key="1">
    <source>
        <dbReference type="ARBA" id="ARBA00004123"/>
    </source>
</evidence>
<evidence type="ECO:0000256" key="5">
    <source>
        <dbReference type="SAM" id="MobiDB-lite"/>
    </source>
</evidence>
<gene>
    <name evidence="8" type="primary">ORF143546</name>
</gene>
<dbReference type="PANTHER" id="PTHR19932:SF10">
    <property type="entry name" value="WD REPEAT AND HMG-BOX DNA-BINDING PROTEIN 1"/>
    <property type="match status" value="1"/>
</dbReference>
<feature type="region of interest" description="Disordered" evidence="5">
    <location>
        <begin position="351"/>
        <end position="400"/>
    </location>
</feature>
<dbReference type="InterPro" id="IPR022100">
    <property type="entry name" value="WDHD1/CFT4_beta-prop_2nd"/>
</dbReference>
<protein>
    <submittedName>
        <fullName evidence="8">Uncharacterized protein</fullName>
    </submittedName>
</protein>
<feature type="domain" description="WDHD1/CFT4 helical bundle" evidence="7">
    <location>
        <begin position="254"/>
        <end position="342"/>
    </location>
</feature>
<reference evidence="8" key="1">
    <citation type="submission" date="2014-12" db="EMBL/GenBank/DDBJ databases">
        <title>Insight into the proteome of Arion vulgaris.</title>
        <authorList>
            <person name="Aradska J."/>
            <person name="Bulat T."/>
            <person name="Smidak R."/>
            <person name="Sarate P."/>
            <person name="Gangsoo J."/>
            <person name="Sialana F."/>
            <person name="Bilban M."/>
            <person name="Lubec G."/>
        </authorList>
    </citation>
    <scope>NUCLEOTIDE SEQUENCE</scope>
    <source>
        <tissue evidence="8">Skin</tissue>
    </source>
</reference>
<accession>A0A0B7AUS7</accession>
<keyword evidence="3" id="KW-0677">Repeat</keyword>
<proteinExistence type="predicted"/>
<name>A0A0B7AUS7_9EUPU</name>
<organism evidence="8">
    <name type="scientific">Arion vulgaris</name>
    <dbReference type="NCBI Taxonomy" id="1028688"/>
    <lineage>
        <taxon>Eukaryota</taxon>
        <taxon>Metazoa</taxon>
        <taxon>Spiralia</taxon>
        <taxon>Lophotrochozoa</taxon>
        <taxon>Mollusca</taxon>
        <taxon>Gastropoda</taxon>
        <taxon>Heterobranchia</taxon>
        <taxon>Euthyneura</taxon>
        <taxon>Panpulmonata</taxon>
        <taxon>Eupulmonata</taxon>
        <taxon>Stylommatophora</taxon>
        <taxon>Helicina</taxon>
        <taxon>Arionoidea</taxon>
        <taxon>Arionidae</taxon>
        <taxon>Arion</taxon>
    </lineage>
</organism>
<feature type="region of interest" description="Disordered" evidence="5">
    <location>
        <begin position="413"/>
        <end position="440"/>
    </location>
</feature>
<feature type="compositionally biased region" description="Polar residues" evidence="5">
    <location>
        <begin position="426"/>
        <end position="440"/>
    </location>
</feature>
<dbReference type="InterPro" id="IPR048591">
    <property type="entry name" value="WDHD1/CFT4_hel"/>
</dbReference>
<evidence type="ECO:0000259" key="6">
    <source>
        <dbReference type="Pfam" id="PF12341"/>
    </source>
</evidence>
<dbReference type="GO" id="GO:0003682">
    <property type="term" value="F:chromatin binding"/>
    <property type="evidence" value="ECO:0007669"/>
    <property type="project" value="TreeGrafter"/>
</dbReference>
<dbReference type="AlphaFoldDB" id="A0A0B7AUS7"/>
<evidence type="ECO:0000256" key="3">
    <source>
        <dbReference type="ARBA" id="ARBA00022737"/>
    </source>
</evidence>